<dbReference type="AlphaFoldDB" id="A0A448IDI2"/>
<accession>A0A448IDI2</accession>
<dbReference type="InterPro" id="IPR029069">
    <property type="entry name" value="HotDog_dom_sf"/>
</dbReference>
<evidence type="ECO:0000313" key="3">
    <source>
        <dbReference type="Proteomes" id="UP000282551"/>
    </source>
</evidence>
<keyword evidence="3" id="KW-1185">Reference proteome</keyword>
<protein>
    <submittedName>
        <fullName evidence="2">Thioesterase superfamily protein</fullName>
    </submittedName>
</protein>
<feature type="domain" description="Thioesterase" evidence="1">
    <location>
        <begin position="187"/>
        <end position="260"/>
    </location>
</feature>
<name>A0A448IDI2_MYCCI</name>
<dbReference type="SUPFAM" id="SSF54637">
    <property type="entry name" value="Thioesterase/thiol ester dehydrase-isomerase"/>
    <property type="match status" value="2"/>
</dbReference>
<evidence type="ECO:0000259" key="1">
    <source>
        <dbReference type="Pfam" id="PF03061"/>
    </source>
</evidence>
<reference evidence="2 3" key="1">
    <citation type="submission" date="2018-12" db="EMBL/GenBank/DDBJ databases">
        <authorList>
            <consortium name="Pathogen Informatics"/>
        </authorList>
    </citation>
    <scope>NUCLEOTIDE SEQUENCE [LARGE SCALE GENOMIC DNA]</scope>
    <source>
        <strain evidence="2 3">NCTC10485</strain>
    </source>
</reference>
<evidence type="ECO:0000313" key="2">
    <source>
        <dbReference type="EMBL" id="VEG50424.1"/>
    </source>
</evidence>
<dbReference type="Proteomes" id="UP000282551">
    <property type="component" value="Chromosome"/>
</dbReference>
<dbReference type="Gene3D" id="3.10.129.10">
    <property type="entry name" value="Hotdog Thioesterase"/>
    <property type="match status" value="2"/>
</dbReference>
<dbReference type="RefSeq" id="WP_235666270.1">
    <property type="nucleotide sequence ID" value="NZ_AP022604.1"/>
</dbReference>
<organism evidence="2 3">
    <name type="scientific">Mycolicibacterium chitae</name>
    <name type="common">Mycobacterium chitae</name>
    <dbReference type="NCBI Taxonomy" id="1792"/>
    <lineage>
        <taxon>Bacteria</taxon>
        <taxon>Bacillati</taxon>
        <taxon>Actinomycetota</taxon>
        <taxon>Actinomycetes</taxon>
        <taxon>Mycobacteriales</taxon>
        <taxon>Mycobacteriaceae</taxon>
        <taxon>Mycolicibacterium</taxon>
    </lineage>
</organism>
<proteinExistence type="predicted"/>
<dbReference type="Pfam" id="PF03061">
    <property type="entry name" value="4HBT"/>
    <property type="match status" value="1"/>
</dbReference>
<gene>
    <name evidence="2" type="ORF">NCTC10485_04742</name>
</gene>
<dbReference type="InterPro" id="IPR006683">
    <property type="entry name" value="Thioestr_dom"/>
</dbReference>
<dbReference type="CDD" id="cd03443">
    <property type="entry name" value="PaaI_thioesterase"/>
    <property type="match status" value="1"/>
</dbReference>
<dbReference type="EMBL" id="LR134355">
    <property type="protein sequence ID" value="VEG50424.1"/>
    <property type="molecule type" value="Genomic_DNA"/>
</dbReference>
<sequence>MTATLHEPNTPLGRFGIETLSDAGHRYVATLPAARWTNPHTGRPSLAPLAVLVDYVGGMVNHHRRAPDEWTVSSELALELVPGAADLVAAAPGSKIVASARPVGPKGRTCLGTCELTLEQQTIAVGSVRSVHISIPATVATQSHSYPPADPLRSGELAELMCVRVGDAGPDDALLWQAPSPVLDNSMGVVHGGVAAAGCELVAAAALDGAGTEPETALLTVSYLRPFRSAATSHYRARVSGAGGRRGVAEVEAIGGDGRTALQARVTAYR</sequence>